<dbReference type="SUPFAM" id="SSF46785">
    <property type="entry name" value="Winged helix' DNA-binding domain"/>
    <property type="match status" value="1"/>
</dbReference>
<proteinExistence type="inferred from homology"/>
<dbReference type="Pfam" id="PF00480">
    <property type="entry name" value="ROK"/>
    <property type="match status" value="1"/>
</dbReference>
<dbReference type="InterPro" id="IPR000600">
    <property type="entry name" value="ROK"/>
</dbReference>
<dbReference type="InterPro" id="IPR036390">
    <property type="entry name" value="WH_DNA-bd_sf"/>
</dbReference>
<dbReference type="InterPro" id="IPR043129">
    <property type="entry name" value="ATPase_NBD"/>
</dbReference>
<sequence length="413" mass="42954">MVTHAHASGSPGFDSSHSLVSGDVRRHNLELVAGHLVEHGPSSRSQIAEGTGLTRGAVTALTRLLVDAGTIREVEPVSAGGKGRPQTLLELAANDVALVILQLDADEATAVVASLAGDVLFRTADHHGRPMGDPEPVLDVLATVLERAVAAAGGMQRRVVDVTVVVFAPVLGDPPVVFGDSDMGWGEVDVLGGLRKRVPGLPGSVSLHSDAGFAAMAEFDLIPGIRDMVYLKSNSGIGGAIILGGRLRTGAHGLAGGFGHLPMDHLGERCVCGQRGCLVLVAGPDVVLKSAGLGEELETAGLGSALGDLTDRIARGDARAVESFDAAADWVARALHVLSRTLDPQTVVLGGYWSVLADRIERSFAEHAPVSASPGSYLPTIRAGQLENEATLVGAIRESRKRLLHEPLEVRLI</sequence>
<dbReference type="PANTHER" id="PTHR18964">
    <property type="entry name" value="ROK (REPRESSOR, ORF, KINASE) FAMILY"/>
    <property type="match status" value="1"/>
</dbReference>
<gene>
    <name evidence="2" type="ORF">FQP90_07735</name>
</gene>
<name>A0A558H431_PAENT</name>
<dbReference type="EMBL" id="VNFK01000005">
    <property type="protein sequence ID" value="TVU63879.1"/>
    <property type="molecule type" value="Genomic_DNA"/>
</dbReference>
<dbReference type="PANTHER" id="PTHR18964:SF149">
    <property type="entry name" value="BIFUNCTIONAL UDP-N-ACETYLGLUCOSAMINE 2-EPIMERASE_N-ACETYLMANNOSAMINE KINASE"/>
    <property type="match status" value="1"/>
</dbReference>
<dbReference type="Gene3D" id="1.10.10.10">
    <property type="entry name" value="Winged helix-like DNA-binding domain superfamily/Winged helix DNA-binding domain"/>
    <property type="match status" value="1"/>
</dbReference>
<dbReference type="Gene3D" id="3.30.420.40">
    <property type="match status" value="2"/>
</dbReference>
<comment type="caution">
    <text evidence="2">The sequence shown here is derived from an EMBL/GenBank/DDBJ whole genome shotgun (WGS) entry which is preliminary data.</text>
</comment>
<reference evidence="2 3" key="1">
    <citation type="submission" date="2019-07" db="EMBL/GenBank/DDBJ databases">
        <title>Diversity of Bacteria from Kongsfjorden, Arctic.</title>
        <authorList>
            <person name="Yu Y."/>
        </authorList>
    </citation>
    <scope>NUCLEOTIDE SEQUENCE [LARGE SCALE GENOMIC DNA]</scope>
    <source>
        <strain evidence="2 3">SM1928</strain>
    </source>
</reference>
<comment type="similarity">
    <text evidence="1">Belongs to the ROK (NagC/XylR) family.</text>
</comment>
<organism evidence="2 3">
    <name type="scientific">Paenarthrobacter nitroguajacolicus</name>
    <name type="common">Arthrobacter nitroguajacolicus</name>
    <dbReference type="NCBI Taxonomy" id="211146"/>
    <lineage>
        <taxon>Bacteria</taxon>
        <taxon>Bacillati</taxon>
        <taxon>Actinomycetota</taxon>
        <taxon>Actinomycetes</taxon>
        <taxon>Micrococcales</taxon>
        <taxon>Micrococcaceae</taxon>
        <taxon>Paenarthrobacter</taxon>
    </lineage>
</organism>
<dbReference type="InterPro" id="IPR036388">
    <property type="entry name" value="WH-like_DNA-bd_sf"/>
</dbReference>
<dbReference type="RefSeq" id="WP_144649158.1">
    <property type="nucleotide sequence ID" value="NZ_VNFK01000005.1"/>
</dbReference>
<accession>A0A558H431</accession>
<dbReference type="Proteomes" id="UP000316500">
    <property type="component" value="Unassembled WGS sequence"/>
</dbReference>
<dbReference type="OrthoDB" id="5174513at2"/>
<dbReference type="SUPFAM" id="SSF53067">
    <property type="entry name" value="Actin-like ATPase domain"/>
    <property type="match status" value="2"/>
</dbReference>
<evidence type="ECO:0000313" key="3">
    <source>
        <dbReference type="Proteomes" id="UP000316500"/>
    </source>
</evidence>
<evidence type="ECO:0000256" key="1">
    <source>
        <dbReference type="ARBA" id="ARBA00006479"/>
    </source>
</evidence>
<dbReference type="AlphaFoldDB" id="A0A558H431"/>
<protein>
    <submittedName>
        <fullName evidence="2">ROK family protein</fullName>
    </submittedName>
</protein>
<evidence type="ECO:0000313" key="2">
    <source>
        <dbReference type="EMBL" id="TVU63879.1"/>
    </source>
</evidence>